<keyword evidence="2" id="KW-1133">Transmembrane helix</keyword>
<accession>A0A9P0B0H6</accession>
<feature type="compositionally biased region" description="Basic residues" evidence="1">
    <location>
        <begin position="14"/>
        <end position="25"/>
    </location>
</feature>
<dbReference type="InterPro" id="IPR006629">
    <property type="entry name" value="LITAF"/>
</dbReference>
<dbReference type="Proteomes" id="UP001154078">
    <property type="component" value="Chromosome 3"/>
</dbReference>
<dbReference type="Pfam" id="PF10601">
    <property type="entry name" value="zf-LITAF-like"/>
    <property type="match status" value="1"/>
</dbReference>
<evidence type="ECO:0000259" key="3">
    <source>
        <dbReference type="Pfam" id="PF10601"/>
    </source>
</evidence>
<keyword evidence="2" id="KW-0812">Transmembrane</keyword>
<feature type="domain" description="LITAF" evidence="3">
    <location>
        <begin position="301"/>
        <end position="368"/>
    </location>
</feature>
<name>A0A9P0B0H6_BRAAE</name>
<sequence length="397" mass="45054">MGGCKNQYYTGNIPKRKRIGRKKREPKPPSTEPRKNSSRIKICIVKNDKTPASRRSIGGLKPVQQYKSADGDRDVFYLPDDINMDEFHCFYDHDNEDTNTQDCKSIDTSNSDSNETTGSECSECKNKTVDNHKEKPKTPKKCHILDGKDYCYAKARGNADEIPIGKFDPVAKKIYGTECDLPCINQGGVCKSYPMYCCTEKPEKSCDEMVSGLYCRHSFGYYENKLKELLDKEKENKSRVCCSCLNLTDEGMVGDVVRNIDDMSGCGCGNVCPAVEKYVERKGEEVYKFCTRLENWKPGKIKICCPICSVVDSPAIKQTKKRALIANTGFQASILVAFWPLCMLPFMMTQCRLLLFCKSCKNYLGQYDKRKGCVMPPEPLKEQIAKIIYKDNEEVFD</sequence>
<organism evidence="4 5">
    <name type="scientific">Brassicogethes aeneus</name>
    <name type="common">Rape pollen beetle</name>
    <name type="synonym">Meligethes aeneus</name>
    <dbReference type="NCBI Taxonomy" id="1431903"/>
    <lineage>
        <taxon>Eukaryota</taxon>
        <taxon>Metazoa</taxon>
        <taxon>Ecdysozoa</taxon>
        <taxon>Arthropoda</taxon>
        <taxon>Hexapoda</taxon>
        <taxon>Insecta</taxon>
        <taxon>Pterygota</taxon>
        <taxon>Neoptera</taxon>
        <taxon>Endopterygota</taxon>
        <taxon>Coleoptera</taxon>
        <taxon>Polyphaga</taxon>
        <taxon>Cucujiformia</taxon>
        <taxon>Nitidulidae</taxon>
        <taxon>Meligethinae</taxon>
        <taxon>Brassicogethes</taxon>
    </lineage>
</organism>
<proteinExistence type="predicted"/>
<reference evidence="4" key="1">
    <citation type="submission" date="2021-12" db="EMBL/GenBank/DDBJ databases">
        <authorList>
            <person name="King R."/>
        </authorList>
    </citation>
    <scope>NUCLEOTIDE SEQUENCE</scope>
</reference>
<gene>
    <name evidence="4" type="ORF">MELIAE_LOCUS4866</name>
</gene>
<feature type="region of interest" description="Disordered" evidence="1">
    <location>
        <begin position="1"/>
        <end position="56"/>
    </location>
</feature>
<keyword evidence="5" id="KW-1185">Reference proteome</keyword>
<evidence type="ECO:0000313" key="4">
    <source>
        <dbReference type="EMBL" id="CAH0552703.1"/>
    </source>
</evidence>
<dbReference type="EMBL" id="OV121134">
    <property type="protein sequence ID" value="CAH0552703.1"/>
    <property type="molecule type" value="Genomic_DNA"/>
</dbReference>
<evidence type="ECO:0000256" key="2">
    <source>
        <dbReference type="SAM" id="Phobius"/>
    </source>
</evidence>
<dbReference type="OrthoDB" id="7765058at2759"/>
<keyword evidence="2" id="KW-0472">Membrane</keyword>
<evidence type="ECO:0000313" key="5">
    <source>
        <dbReference type="Proteomes" id="UP001154078"/>
    </source>
</evidence>
<feature type="transmembrane region" description="Helical" evidence="2">
    <location>
        <begin position="324"/>
        <end position="348"/>
    </location>
</feature>
<protein>
    <recommendedName>
        <fullName evidence="3">LITAF domain-containing protein</fullName>
    </recommendedName>
</protein>
<dbReference type="AlphaFoldDB" id="A0A9P0B0H6"/>
<evidence type="ECO:0000256" key="1">
    <source>
        <dbReference type="SAM" id="MobiDB-lite"/>
    </source>
</evidence>